<reference evidence="1 2" key="1">
    <citation type="submission" date="2024-07" db="EMBL/GenBank/DDBJ databases">
        <title>Luteimonas salilacus sp. nov., isolated from the shore soil of Salt Lake in Tibet of China.</title>
        <authorList>
            <person name="Zhang X."/>
            <person name="Li A."/>
        </authorList>
    </citation>
    <scope>NUCLEOTIDE SEQUENCE [LARGE SCALE GENOMIC DNA]</scope>
    <source>
        <strain evidence="1 2">B3-2-R+30</strain>
    </source>
</reference>
<dbReference type="Pfam" id="PF07027">
    <property type="entry name" value="DUF1318"/>
    <property type="match status" value="1"/>
</dbReference>
<evidence type="ECO:0000313" key="1">
    <source>
        <dbReference type="EMBL" id="MEZ0473211.1"/>
    </source>
</evidence>
<protein>
    <submittedName>
        <fullName evidence="1">YdbL family protein</fullName>
    </submittedName>
</protein>
<accession>A0ABV4HMZ7</accession>
<evidence type="ECO:0000313" key="2">
    <source>
        <dbReference type="Proteomes" id="UP001566331"/>
    </source>
</evidence>
<keyword evidence="2" id="KW-1185">Reference proteome</keyword>
<proteinExistence type="predicted"/>
<dbReference type="PROSITE" id="PS51257">
    <property type="entry name" value="PROKAR_LIPOPROTEIN"/>
    <property type="match status" value="1"/>
</dbReference>
<sequence length="204" mass="22521">MKHWLGMPIAVALVLSACVTINVYFPAAEAREAAREFVDNVIGEQGAKQEQEDVELFPDEPGGMARAPAAFHPLMLVGIAPAHAQGQPDITIRTPAIEAIRGRMRDRFGSTLRPHFESGALGFGNDGTVSVRDAGKIPLSERVKVNQAVADQNRDARAGYREIAVANGHPEWEEQIRDVFARQWAERARSGWWVRDASGNWKQK</sequence>
<dbReference type="Proteomes" id="UP001566331">
    <property type="component" value="Unassembled WGS sequence"/>
</dbReference>
<dbReference type="EMBL" id="JBFWIC010000001">
    <property type="protein sequence ID" value="MEZ0473211.1"/>
    <property type="molecule type" value="Genomic_DNA"/>
</dbReference>
<name>A0ABV4HMZ7_9GAMM</name>
<comment type="caution">
    <text evidence="1">The sequence shown here is derived from an EMBL/GenBank/DDBJ whole genome shotgun (WGS) entry which is preliminary data.</text>
</comment>
<organism evidence="1 2">
    <name type="scientific">Luteimonas salinilitoris</name>
    <dbReference type="NCBI Taxonomy" id="3237697"/>
    <lineage>
        <taxon>Bacteria</taxon>
        <taxon>Pseudomonadati</taxon>
        <taxon>Pseudomonadota</taxon>
        <taxon>Gammaproteobacteria</taxon>
        <taxon>Lysobacterales</taxon>
        <taxon>Lysobacteraceae</taxon>
        <taxon>Luteimonas</taxon>
    </lineage>
</organism>
<gene>
    <name evidence="1" type="ORF">AB6713_01055</name>
</gene>
<dbReference type="RefSeq" id="WP_370563323.1">
    <property type="nucleotide sequence ID" value="NZ_JBFWIB010000003.1"/>
</dbReference>
<dbReference type="InterPro" id="IPR008309">
    <property type="entry name" value="YdbL"/>
</dbReference>